<dbReference type="InterPro" id="IPR001849">
    <property type="entry name" value="PH_domain"/>
</dbReference>
<accession>A0AAV6FME5</accession>
<dbReference type="PROSITE" id="PS50003">
    <property type="entry name" value="PH_DOMAIN"/>
    <property type="match status" value="1"/>
</dbReference>
<feature type="compositionally biased region" description="Polar residues" evidence="1">
    <location>
        <begin position="177"/>
        <end position="186"/>
    </location>
</feature>
<sequence>MQKWQRRFFILYEHGLLRYALDEMPSTLAQGTINMNQCSDVIDGESRTGQKYSLCILTPDKESYIRAESKDIINGWQEALIVYPRTNKQNQKKKRKVEPPTPQAPDLLNHRFIMGNTNGYPEPGPAKVAVTSSSSVGGLGSVPCLPSSIARGRKVVSQQSSSGRREPMELTDATAIPFSSQEELSV</sequence>
<dbReference type="InterPro" id="IPR052223">
    <property type="entry name" value="Actin_Cytoskeleton_Reg"/>
</dbReference>
<protein>
    <recommendedName>
        <fullName evidence="2">PH domain-containing protein</fullName>
    </recommendedName>
</protein>
<gene>
    <name evidence="3" type="ORF">AALO_G00274510</name>
</gene>
<comment type="caution">
    <text evidence="3">The sequence shown here is derived from an EMBL/GenBank/DDBJ whole genome shotgun (WGS) entry which is preliminary data.</text>
</comment>
<dbReference type="Pfam" id="PF00169">
    <property type="entry name" value="PH"/>
    <property type="match status" value="1"/>
</dbReference>
<dbReference type="EMBL" id="JADWDJ010000022">
    <property type="protein sequence ID" value="KAG5262377.1"/>
    <property type="molecule type" value="Genomic_DNA"/>
</dbReference>
<evidence type="ECO:0000313" key="4">
    <source>
        <dbReference type="Proteomes" id="UP000823561"/>
    </source>
</evidence>
<dbReference type="SUPFAM" id="SSF50729">
    <property type="entry name" value="PH domain-like"/>
    <property type="match status" value="1"/>
</dbReference>
<organism evidence="3 4">
    <name type="scientific">Alosa alosa</name>
    <name type="common">allis shad</name>
    <dbReference type="NCBI Taxonomy" id="278164"/>
    <lineage>
        <taxon>Eukaryota</taxon>
        <taxon>Metazoa</taxon>
        <taxon>Chordata</taxon>
        <taxon>Craniata</taxon>
        <taxon>Vertebrata</taxon>
        <taxon>Euteleostomi</taxon>
        <taxon>Actinopterygii</taxon>
        <taxon>Neopterygii</taxon>
        <taxon>Teleostei</taxon>
        <taxon>Clupei</taxon>
        <taxon>Clupeiformes</taxon>
        <taxon>Clupeoidei</taxon>
        <taxon>Clupeidae</taxon>
        <taxon>Alosa</taxon>
    </lineage>
</organism>
<feature type="region of interest" description="Disordered" evidence="1">
    <location>
        <begin position="152"/>
        <end position="186"/>
    </location>
</feature>
<evidence type="ECO:0000259" key="2">
    <source>
        <dbReference type="PROSITE" id="PS50003"/>
    </source>
</evidence>
<dbReference type="AlphaFoldDB" id="A0AAV6FME5"/>
<feature type="domain" description="PH" evidence="2">
    <location>
        <begin position="1"/>
        <end position="85"/>
    </location>
</feature>
<reference evidence="3" key="1">
    <citation type="submission" date="2020-10" db="EMBL/GenBank/DDBJ databases">
        <title>Chromosome-scale genome assembly of the Allis shad, Alosa alosa.</title>
        <authorList>
            <person name="Margot Z."/>
            <person name="Christophe K."/>
            <person name="Cabau C."/>
            <person name="Louis A."/>
            <person name="Berthelot C."/>
            <person name="Parey E."/>
            <person name="Roest Crollius H."/>
            <person name="Montfort J."/>
            <person name="Robinson-Rechavi M."/>
            <person name="Bucao C."/>
            <person name="Bouchez O."/>
            <person name="Gislard M."/>
            <person name="Lluch J."/>
            <person name="Milhes M."/>
            <person name="Lampietro C."/>
            <person name="Lopez Roques C."/>
            <person name="Donnadieu C."/>
            <person name="Braasch I."/>
            <person name="Desvignes T."/>
            <person name="Postlethwait J."/>
            <person name="Bobe J."/>
            <person name="Guiguen Y."/>
        </authorList>
    </citation>
    <scope>NUCLEOTIDE SEQUENCE</scope>
    <source>
        <strain evidence="3">M-15738</strain>
        <tissue evidence="3">Blood</tissue>
    </source>
</reference>
<dbReference type="PANTHER" id="PTHR17271">
    <property type="entry name" value="PLECKSTRIN HOMOLOGY PH DOMAIN-CONTAINING PROTEIN"/>
    <property type="match status" value="1"/>
</dbReference>
<evidence type="ECO:0000313" key="3">
    <source>
        <dbReference type="EMBL" id="KAG5262377.1"/>
    </source>
</evidence>
<evidence type="ECO:0000256" key="1">
    <source>
        <dbReference type="SAM" id="MobiDB-lite"/>
    </source>
</evidence>
<name>A0AAV6FME5_9TELE</name>
<dbReference type="Proteomes" id="UP000823561">
    <property type="component" value="Chromosome 22"/>
</dbReference>
<proteinExistence type="predicted"/>
<dbReference type="Gene3D" id="2.30.29.30">
    <property type="entry name" value="Pleckstrin-homology domain (PH domain)/Phosphotyrosine-binding domain (PTB)"/>
    <property type="match status" value="1"/>
</dbReference>
<dbReference type="GO" id="GO:0051015">
    <property type="term" value="F:actin filament binding"/>
    <property type="evidence" value="ECO:0007669"/>
    <property type="project" value="TreeGrafter"/>
</dbReference>
<feature type="region of interest" description="Disordered" evidence="1">
    <location>
        <begin position="87"/>
        <end position="106"/>
    </location>
</feature>
<dbReference type="GO" id="GO:0015629">
    <property type="term" value="C:actin cytoskeleton"/>
    <property type="evidence" value="ECO:0007669"/>
    <property type="project" value="TreeGrafter"/>
</dbReference>
<dbReference type="PANTHER" id="PTHR17271:SF9">
    <property type="entry name" value="MYOSIN PHOSPHATASE RHO-INTERACTING PROTEIN"/>
    <property type="match status" value="1"/>
</dbReference>
<keyword evidence="4" id="KW-1185">Reference proteome</keyword>
<dbReference type="InterPro" id="IPR011993">
    <property type="entry name" value="PH-like_dom_sf"/>
</dbReference>